<dbReference type="PANTHER" id="PTHR11019">
    <property type="entry name" value="HTH-TYPE TRANSCRIPTIONAL REGULATOR NIMR"/>
    <property type="match status" value="1"/>
</dbReference>
<dbReference type="Gene3D" id="2.60.120.10">
    <property type="entry name" value="Jelly Rolls"/>
    <property type="match status" value="1"/>
</dbReference>
<sequence>MNEASSVNKTCHNRFGTICMGTLTLAEQDRLLADPNPLYFRYSQIQGGNACAEHAHPWGQLSLISLGVMVVEVGGERLVAPPDYLIWVPADLPHTAFNEQTLDYTSIYVSHALAPRLPREPQLLALTPLLRALLEDFTQRRVGHMEDEWDARQGELFIEKLARTRCQPSYLPQSRDRLLAPLLAALQAAPEDNRTLVEWARALHTTERTLARRCQKELGMSLGQWRTRLRLVKALDWLRGEMPVQEIAWRLGYASTSAFIAMFQREQGCAPQRYRQQLGQPVA</sequence>
<dbReference type="InterPro" id="IPR003313">
    <property type="entry name" value="AraC-bd"/>
</dbReference>
<dbReference type="Pfam" id="PF02311">
    <property type="entry name" value="AraC_binding"/>
    <property type="match status" value="1"/>
</dbReference>
<keyword evidence="4" id="KW-0010">Activator</keyword>
<accession>A0AAI9KQK8</accession>
<keyword evidence="3" id="KW-0238">DNA-binding</keyword>
<dbReference type="PROSITE" id="PS00041">
    <property type="entry name" value="HTH_ARAC_FAMILY_1"/>
    <property type="match status" value="1"/>
</dbReference>
<dbReference type="AlphaFoldDB" id="A0AAI9KQK8"/>
<evidence type="ECO:0000256" key="2">
    <source>
        <dbReference type="ARBA" id="ARBA00023015"/>
    </source>
</evidence>
<gene>
    <name evidence="7" type="ORF">KAM348_12610</name>
</gene>
<reference evidence="7" key="1">
    <citation type="submission" date="2021-07" db="EMBL/GenBank/DDBJ databases">
        <title>Draft genome sequence of carbapenem-resistant Aeromonas spp. in Japan.</title>
        <authorList>
            <person name="Maehana S."/>
            <person name="Suzuki M."/>
            <person name="Kitasato H."/>
        </authorList>
    </citation>
    <scope>NUCLEOTIDE SEQUENCE</scope>
    <source>
        <strain evidence="7">KAM348</strain>
    </source>
</reference>
<evidence type="ECO:0000313" key="8">
    <source>
        <dbReference type="Proteomes" id="UP000887009"/>
    </source>
</evidence>
<dbReference type="GO" id="GO:0003700">
    <property type="term" value="F:DNA-binding transcription factor activity"/>
    <property type="evidence" value="ECO:0007669"/>
    <property type="project" value="InterPro"/>
</dbReference>
<dbReference type="SUPFAM" id="SSF51182">
    <property type="entry name" value="RmlC-like cupins"/>
    <property type="match status" value="1"/>
</dbReference>
<evidence type="ECO:0000256" key="4">
    <source>
        <dbReference type="ARBA" id="ARBA00023159"/>
    </source>
</evidence>
<dbReference type="InterPro" id="IPR018062">
    <property type="entry name" value="HTH_AraC-typ_CS"/>
</dbReference>
<feature type="domain" description="HTH araC/xylS-type" evidence="6">
    <location>
        <begin position="176"/>
        <end position="277"/>
    </location>
</feature>
<dbReference type="InterPro" id="IPR018060">
    <property type="entry name" value="HTH_AraC"/>
</dbReference>
<protein>
    <submittedName>
        <fullName evidence="7">AraC family transcriptional regulator</fullName>
    </submittedName>
</protein>
<proteinExistence type="predicted"/>
<dbReference type="InterPro" id="IPR009057">
    <property type="entry name" value="Homeodomain-like_sf"/>
</dbReference>
<dbReference type="Pfam" id="PF12833">
    <property type="entry name" value="HTH_18"/>
    <property type="match status" value="1"/>
</dbReference>
<organism evidence="7 8">
    <name type="scientific">Aeromonas caviae</name>
    <name type="common">Aeromonas punctata</name>
    <dbReference type="NCBI Taxonomy" id="648"/>
    <lineage>
        <taxon>Bacteria</taxon>
        <taxon>Pseudomonadati</taxon>
        <taxon>Pseudomonadota</taxon>
        <taxon>Gammaproteobacteria</taxon>
        <taxon>Aeromonadales</taxon>
        <taxon>Aeromonadaceae</taxon>
        <taxon>Aeromonas</taxon>
    </lineage>
</organism>
<dbReference type="PROSITE" id="PS01124">
    <property type="entry name" value="HTH_ARAC_FAMILY_2"/>
    <property type="match status" value="1"/>
</dbReference>
<name>A0AAI9KQK8_AERCA</name>
<keyword evidence="2" id="KW-0805">Transcription regulation</keyword>
<dbReference type="CDD" id="cd06124">
    <property type="entry name" value="cupin_NimR-like_N"/>
    <property type="match status" value="1"/>
</dbReference>
<dbReference type="PRINTS" id="PR00032">
    <property type="entry name" value="HTHARAC"/>
</dbReference>
<dbReference type="EMBL" id="BPNL01000010">
    <property type="protein sequence ID" value="GJA53838.1"/>
    <property type="molecule type" value="Genomic_DNA"/>
</dbReference>
<dbReference type="FunFam" id="1.10.10.60:FF:000132">
    <property type="entry name" value="AraC family transcriptional regulator"/>
    <property type="match status" value="1"/>
</dbReference>
<evidence type="ECO:0000259" key="6">
    <source>
        <dbReference type="PROSITE" id="PS01124"/>
    </source>
</evidence>
<evidence type="ECO:0000256" key="1">
    <source>
        <dbReference type="ARBA" id="ARBA00022491"/>
    </source>
</evidence>
<dbReference type="GO" id="GO:0043565">
    <property type="term" value="F:sequence-specific DNA binding"/>
    <property type="evidence" value="ECO:0007669"/>
    <property type="project" value="InterPro"/>
</dbReference>
<dbReference type="SUPFAM" id="SSF46689">
    <property type="entry name" value="Homeodomain-like"/>
    <property type="match status" value="1"/>
</dbReference>
<evidence type="ECO:0000256" key="5">
    <source>
        <dbReference type="ARBA" id="ARBA00023163"/>
    </source>
</evidence>
<evidence type="ECO:0000313" key="7">
    <source>
        <dbReference type="EMBL" id="GJA53838.1"/>
    </source>
</evidence>
<dbReference type="InterPro" id="IPR020449">
    <property type="entry name" value="Tscrpt_reg_AraC-type_HTH"/>
</dbReference>
<dbReference type="Proteomes" id="UP000887009">
    <property type="component" value="Unassembled WGS sequence"/>
</dbReference>
<dbReference type="PANTHER" id="PTHR11019:SF190">
    <property type="entry name" value="ARAC-FAMILY REGULATORY PROTEIN"/>
    <property type="match status" value="1"/>
</dbReference>
<evidence type="ECO:0000256" key="3">
    <source>
        <dbReference type="ARBA" id="ARBA00023125"/>
    </source>
</evidence>
<dbReference type="SMART" id="SM00342">
    <property type="entry name" value="HTH_ARAC"/>
    <property type="match status" value="1"/>
</dbReference>
<dbReference type="Gene3D" id="1.10.10.60">
    <property type="entry name" value="Homeodomain-like"/>
    <property type="match status" value="1"/>
</dbReference>
<keyword evidence="1" id="KW-0678">Repressor</keyword>
<comment type="caution">
    <text evidence="7">The sequence shown here is derived from an EMBL/GenBank/DDBJ whole genome shotgun (WGS) entry which is preliminary data.</text>
</comment>
<keyword evidence="5" id="KW-0804">Transcription</keyword>
<dbReference type="InterPro" id="IPR014710">
    <property type="entry name" value="RmlC-like_jellyroll"/>
</dbReference>
<dbReference type="InterPro" id="IPR011051">
    <property type="entry name" value="RmlC_Cupin_sf"/>
</dbReference>